<comment type="caution">
    <text evidence="2">The sequence shown here is derived from an EMBL/GenBank/DDBJ whole genome shotgun (WGS) entry which is preliminary data.</text>
</comment>
<dbReference type="RefSeq" id="WP_306829966.1">
    <property type="nucleotide sequence ID" value="NZ_JAUSRF010000001.1"/>
</dbReference>
<dbReference type="Pfam" id="PF06568">
    <property type="entry name" value="YjiS-like"/>
    <property type="match status" value="1"/>
</dbReference>
<accession>A0ABT9PNC6</accession>
<dbReference type="Proteomes" id="UP001241472">
    <property type="component" value="Unassembled WGS sequence"/>
</dbReference>
<reference evidence="2 3" key="1">
    <citation type="submission" date="2023-07" db="EMBL/GenBank/DDBJ databases">
        <title>Sorghum-associated microbial communities from plants grown in Nebraska, USA.</title>
        <authorList>
            <person name="Schachtman D."/>
        </authorList>
    </citation>
    <scope>NUCLEOTIDE SEQUENCE [LARGE SCALE GENOMIC DNA]</scope>
    <source>
        <strain evidence="2 3">DS1307</strain>
    </source>
</reference>
<evidence type="ECO:0000313" key="2">
    <source>
        <dbReference type="EMBL" id="MDP9835384.1"/>
    </source>
</evidence>
<sequence>MSTHERMTELGLVSASSNTTFFARLNARFAGLWRALKNRVALNPLLDLDEQQLGDLGLTRSDVERALTHSGMLDDPYRLLSAARQRGRRAYMLSLER</sequence>
<evidence type="ECO:0000313" key="3">
    <source>
        <dbReference type="Proteomes" id="UP001241472"/>
    </source>
</evidence>
<protein>
    <submittedName>
        <fullName evidence="2">Uncharacterized protein YjiS (DUF1127 family)</fullName>
    </submittedName>
</protein>
<organism evidence="2 3">
    <name type="scientific">Neorhizobium huautlense</name>
    <dbReference type="NCBI Taxonomy" id="67774"/>
    <lineage>
        <taxon>Bacteria</taxon>
        <taxon>Pseudomonadati</taxon>
        <taxon>Pseudomonadota</taxon>
        <taxon>Alphaproteobacteria</taxon>
        <taxon>Hyphomicrobiales</taxon>
        <taxon>Rhizobiaceae</taxon>
        <taxon>Rhizobium/Agrobacterium group</taxon>
        <taxon>Neorhizobium</taxon>
    </lineage>
</organism>
<name>A0ABT9PNC6_9HYPH</name>
<dbReference type="EMBL" id="JAUSRF010000001">
    <property type="protein sequence ID" value="MDP9835384.1"/>
    <property type="molecule type" value="Genomic_DNA"/>
</dbReference>
<dbReference type="InterPro" id="IPR009506">
    <property type="entry name" value="YjiS-like"/>
</dbReference>
<feature type="domain" description="YjiS-like" evidence="1">
    <location>
        <begin position="31"/>
        <end position="64"/>
    </location>
</feature>
<evidence type="ECO:0000259" key="1">
    <source>
        <dbReference type="Pfam" id="PF06568"/>
    </source>
</evidence>
<keyword evidence="3" id="KW-1185">Reference proteome</keyword>
<proteinExistence type="predicted"/>
<gene>
    <name evidence="2" type="ORF">J2T09_000125</name>
</gene>